<dbReference type="Gene3D" id="1.10.533.10">
    <property type="entry name" value="Death Domain, Fas"/>
    <property type="match status" value="1"/>
</dbReference>
<name>A0ABD0NM53_CIRMR</name>
<keyword evidence="2" id="KW-1185">Reference proteome</keyword>
<sequence>EKDTVPFFTQSDCTITSQTGSRAFKIPLSIRQRICATFDTANAKGKDWQLLAQKLHID</sequence>
<evidence type="ECO:0000313" key="2">
    <source>
        <dbReference type="Proteomes" id="UP001529510"/>
    </source>
</evidence>
<comment type="caution">
    <text evidence="1">The sequence shown here is derived from an EMBL/GenBank/DDBJ whole genome shotgun (WGS) entry which is preliminary data.</text>
</comment>
<feature type="non-terminal residue" evidence="1">
    <location>
        <position position="58"/>
    </location>
</feature>
<dbReference type="SUPFAM" id="SSF47986">
    <property type="entry name" value="DEATH domain"/>
    <property type="match status" value="1"/>
</dbReference>
<dbReference type="EMBL" id="JAMKFB020000021">
    <property type="protein sequence ID" value="KAL0162958.1"/>
    <property type="molecule type" value="Genomic_DNA"/>
</dbReference>
<dbReference type="Proteomes" id="UP001529510">
    <property type="component" value="Unassembled WGS sequence"/>
</dbReference>
<protein>
    <submittedName>
        <fullName evidence="1">Uncharacterized protein</fullName>
    </submittedName>
</protein>
<gene>
    <name evidence="1" type="ORF">M9458_042354</name>
</gene>
<organism evidence="1 2">
    <name type="scientific">Cirrhinus mrigala</name>
    <name type="common">Mrigala</name>
    <dbReference type="NCBI Taxonomy" id="683832"/>
    <lineage>
        <taxon>Eukaryota</taxon>
        <taxon>Metazoa</taxon>
        <taxon>Chordata</taxon>
        <taxon>Craniata</taxon>
        <taxon>Vertebrata</taxon>
        <taxon>Euteleostomi</taxon>
        <taxon>Actinopterygii</taxon>
        <taxon>Neopterygii</taxon>
        <taxon>Teleostei</taxon>
        <taxon>Ostariophysi</taxon>
        <taxon>Cypriniformes</taxon>
        <taxon>Cyprinidae</taxon>
        <taxon>Labeoninae</taxon>
        <taxon>Labeonini</taxon>
        <taxon>Cirrhinus</taxon>
    </lineage>
</organism>
<proteinExistence type="predicted"/>
<reference evidence="1 2" key="1">
    <citation type="submission" date="2024-05" db="EMBL/GenBank/DDBJ databases">
        <title>Genome sequencing and assembly of Indian major carp, Cirrhinus mrigala (Hamilton, 1822).</title>
        <authorList>
            <person name="Mohindra V."/>
            <person name="Chowdhury L.M."/>
            <person name="Lal K."/>
            <person name="Jena J.K."/>
        </authorList>
    </citation>
    <scope>NUCLEOTIDE SEQUENCE [LARGE SCALE GENOMIC DNA]</scope>
    <source>
        <strain evidence="1">CM1030</strain>
        <tissue evidence="1">Blood</tissue>
    </source>
</reference>
<accession>A0ABD0NM53</accession>
<evidence type="ECO:0000313" key="1">
    <source>
        <dbReference type="EMBL" id="KAL0162958.1"/>
    </source>
</evidence>
<dbReference type="InterPro" id="IPR011029">
    <property type="entry name" value="DEATH-like_dom_sf"/>
</dbReference>
<dbReference type="AlphaFoldDB" id="A0ABD0NM53"/>
<feature type="non-terminal residue" evidence="1">
    <location>
        <position position="1"/>
    </location>
</feature>